<protein>
    <submittedName>
        <fullName evidence="8">DUF1592 domain-containing protein</fullName>
    </submittedName>
</protein>
<dbReference type="Pfam" id="PF13442">
    <property type="entry name" value="Cytochrome_CBB3"/>
    <property type="match status" value="1"/>
</dbReference>
<keyword evidence="3 4" id="KW-0408">Iron</keyword>
<dbReference type="PROSITE" id="PS51820">
    <property type="entry name" value="PA14"/>
    <property type="match status" value="1"/>
</dbReference>
<feature type="domain" description="PA14" evidence="7">
    <location>
        <begin position="127"/>
        <end position="292"/>
    </location>
</feature>
<name>A0A9X1MQI0_9BACT</name>
<accession>A0A9X1MQI0</accession>
<keyword evidence="2 4" id="KW-0479">Metal-binding</keyword>
<gene>
    <name evidence="8" type="ORF">LOC68_24115</name>
</gene>
<comment type="caution">
    <text evidence="8">The sequence shown here is derived from an EMBL/GenBank/DDBJ whole genome shotgun (WGS) entry which is preliminary data.</text>
</comment>
<dbReference type="SUPFAM" id="SSF56988">
    <property type="entry name" value="Anthrax protective antigen"/>
    <property type="match status" value="1"/>
</dbReference>
<dbReference type="InterPro" id="IPR036909">
    <property type="entry name" value="Cyt_c-like_dom_sf"/>
</dbReference>
<dbReference type="InterPro" id="IPR013042">
    <property type="entry name" value="DUF1592"/>
</dbReference>
<sequence length="769" mass="86137">MFAVLLAASISLAAKPDGAAIYKKMCAECHGDQGEGVSGAAENALRGTKSIAELAMAIEDTMPEEDPEACVGDDAKAVAAFIHQKFYAPHARESSESRIELAHLTVSQYDNTVADLIASFRWTPDPKEQRGLKTEIFKKRNFRETAVNRIDAKIDYDFGDGLPYELTAKPEEEKKDEKKKESDEEKLAPAEQFSIRWQGSVLAEDTGEYEFILTTQNGARLWVNNDRKPLIDEWVASRGEPKEHKGTIRLLGGRPYRIKLEVYKFKDDAASVKLEWKPPRKARDFLTARNLSPEFAPELYISSAAFPADDSVSGYERGVSVSKAWDEATTAGALEVAGYVVDNLDELAKTKNDAGDRRQKVLDFCGKFVERAFRRPLSDEDKVFFIDEQFSDEMALETSVKRCVLLALKSPRFLYTNLENSPPDNYDVVSRMSYALWDTMPSEHLFRAAKENWVGRPEQIQSEAEKMLKDPRAKAKLRGFFHHWLQLDEKEGIVKDSGVFPEFSESVASDMRTSLDLFVDDVVWNESSDYRQLLLGDRLFVNERLAKLYDIPFDGGDSFQEVSFQPEHRAGVVTHPYMLSMLAYNQFSSPIHRGVFITRRLLGRSLAAPPQATEFKDGDFHAGMTMREKVAVLTEPAACQGCHQIINPLGFTLEHFDAIGRYRETEGDRKVDATTDFATAEGDTVKLEGARDLAQHIVESRSAHGAFVDQLFHHCVKHPINAYGESVGDDLITSFEKSNYNVRKLLVSIAAVAALHTPNEGSAGHVASN</sequence>
<dbReference type="GO" id="GO:0020037">
    <property type="term" value="F:heme binding"/>
    <property type="evidence" value="ECO:0007669"/>
    <property type="project" value="InterPro"/>
</dbReference>
<feature type="region of interest" description="Disordered" evidence="5">
    <location>
        <begin position="165"/>
        <end position="189"/>
    </location>
</feature>
<dbReference type="Pfam" id="PF07627">
    <property type="entry name" value="PSCyt3"/>
    <property type="match status" value="1"/>
</dbReference>
<evidence type="ECO:0000256" key="2">
    <source>
        <dbReference type="ARBA" id="ARBA00022723"/>
    </source>
</evidence>
<dbReference type="EMBL" id="JAJKFT010000010">
    <property type="protein sequence ID" value="MCC9631493.1"/>
    <property type="molecule type" value="Genomic_DNA"/>
</dbReference>
<feature type="domain" description="Cytochrome c" evidence="6">
    <location>
        <begin position="13"/>
        <end position="86"/>
    </location>
</feature>
<dbReference type="Proteomes" id="UP001139103">
    <property type="component" value="Unassembled WGS sequence"/>
</dbReference>
<feature type="compositionally biased region" description="Basic and acidic residues" evidence="5">
    <location>
        <begin position="168"/>
        <end position="188"/>
    </location>
</feature>
<evidence type="ECO:0000313" key="8">
    <source>
        <dbReference type="EMBL" id="MCC9631493.1"/>
    </source>
</evidence>
<dbReference type="Pfam" id="PF07691">
    <property type="entry name" value="PA14"/>
    <property type="match status" value="1"/>
</dbReference>
<dbReference type="AlphaFoldDB" id="A0A9X1MQI0"/>
<evidence type="ECO:0000256" key="1">
    <source>
        <dbReference type="ARBA" id="ARBA00022617"/>
    </source>
</evidence>
<keyword evidence="1 4" id="KW-0349">Heme</keyword>
<dbReference type="Pfam" id="PF07631">
    <property type="entry name" value="PSD4"/>
    <property type="match status" value="1"/>
</dbReference>
<dbReference type="InterPro" id="IPR011658">
    <property type="entry name" value="PA14_dom"/>
</dbReference>
<evidence type="ECO:0000259" key="6">
    <source>
        <dbReference type="PROSITE" id="PS51007"/>
    </source>
</evidence>
<dbReference type="PROSITE" id="PS51007">
    <property type="entry name" value="CYTC"/>
    <property type="match status" value="1"/>
</dbReference>
<evidence type="ECO:0000256" key="4">
    <source>
        <dbReference type="PROSITE-ProRule" id="PRU00433"/>
    </source>
</evidence>
<dbReference type="SMART" id="SM00758">
    <property type="entry name" value="PA14"/>
    <property type="match status" value="1"/>
</dbReference>
<dbReference type="SUPFAM" id="SSF46626">
    <property type="entry name" value="Cytochrome c"/>
    <property type="match status" value="1"/>
</dbReference>
<proteinExistence type="predicted"/>
<evidence type="ECO:0000259" key="7">
    <source>
        <dbReference type="PROSITE" id="PS51820"/>
    </source>
</evidence>
<dbReference type="Gene3D" id="1.10.760.10">
    <property type="entry name" value="Cytochrome c-like domain"/>
    <property type="match status" value="1"/>
</dbReference>
<dbReference type="GO" id="GO:0046872">
    <property type="term" value="F:metal ion binding"/>
    <property type="evidence" value="ECO:0007669"/>
    <property type="project" value="UniProtKB-KW"/>
</dbReference>
<evidence type="ECO:0000313" key="9">
    <source>
        <dbReference type="Proteomes" id="UP001139103"/>
    </source>
</evidence>
<evidence type="ECO:0000256" key="5">
    <source>
        <dbReference type="SAM" id="MobiDB-lite"/>
    </source>
</evidence>
<reference evidence="8" key="1">
    <citation type="submission" date="2021-11" db="EMBL/GenBank/DDBJ databases">
        <title>Genome sequence.</title>
        <authorList>
            <person name="Sun Q."/>
        </authorList>
    </citation>
    <scope>NUCLEOTIDE SEQUENCE</scope>
    <source>
        <strain evidence="8">JC732</strain>
    </source>
</reference>
<dbReference type="RefSeq" id="WP_230223552.1">
    <property type="nucleotide sequence ID" value="NZ_JAJKFT010000010.1"/>
</dbReference>
<organism evidence="8 9">
    <name type="scientific">Blastopirellula sediminis</name>
    <dbReference type="NCBI Taxonomy" id="2894196"/>
    <lineage>
        <taxon>Bacteria</taxon>
        <taxon>Pseudomonadati</taxon>
        <taxon>Planctomycetota</taxon>
        <taxon>Planctomycetia</taxon>
        <taxon>Pirellulales</taxon>
        <taxon>Pirellulaceae</taxon>
        <taxon>Blastopirellula</taxon>
    </lineage>
</organism>
<keyword evidence="9" id="KW-1185">Reference proteome</keyword>
<evidence type="ECO:0000256" key="3">
    <source>
        <dbReference type="ARBA" id="ARBA00023004"/>
    </source>
</evidence>
<dbReference type="GO" id="GO:0009055">
    <property type="term" value="F:electron transfer activity"/>
    <property type="evidence" value="ECO:0007669"/>
    <property type="project" value="InterPro"/>
</dbReference>
<dbReference type="InterPro" id="IPR009056">
    <property type="entry name" value="Cyt_c-like_dom"/>
</dbReference>
<dbReference type="InterPro" id="IPR013039">
    <property type="entry name" value="DUF1588"/>
</dbReference>
<dbReference type="InterPro" id="IPR037524">
    <property type="entry name" value="PA14/GLEYA"/>
</dbReference>
<dbReference type="Gene3D" id="3.90.182.10">
    <property type="entry name" value="Toxin - Anthrax Protective Antigen,domain 1"/>
    <property type="match status" value="1"/>
</dbReference>